<evidence type="ECO:0000256" key="1">
    <source>
        <dbReference type="SAM" id="MobiDB-lite"/>
    </source>
</evidence>
<reference evidence="2 3" key="2">
    <citation type="journal article" date="2023" name="ChemBioChem">
        <title>Acyltransferase Domain Exchange between Two Independent Type I Polyketide Synthases in the Same Producer Strain of Macrolide Antibiotics.</title>
        <authorList>
            <person name="Kudo F."/>
            <person name="Kishikawa K."/>
            <person name="Tsuboi K."/>
            <person name="Kido T."/>
            <person name="Usui T."/>
            <person name="Hashimoto J."/>
            <person name="Shin-Ya K."/>
            <person name="Miyanaga A."/>
            <person name="Eguchi T."/>
        </authorList>
    </citation>
    <scope>NUCLEOTIDE SEQUENCE [LARGE SCALE GENOMIC DNA]</scope>
    <source>
        <strain evidence="2 3">A-8890</strain>
    </source>
</reference>
<keyword evidence="3" id="KW-1185">Reference proteome</keyword>
<protein>
    <submittedName>
        <fullName evidence="2">Uncharacterized protein</fullName>
    </submittedName>
</protein>
<gene>
    <name evidence="2" type="ORF">SGFS_066020</name>
</gene>
<evidence type="ECO:0000313" key="3">
    <source>
        <dbReference type="Proteomes" id="UP001321542"/>
    </source>
</evidence>
<feature type="region of interest" description="Disordered" evidence="1">
    <location>
        <begin position="1"/>
        <end position="26"/>
    </location>
</feature>
<dbReference type="RefSeq" id="WP_286255526.1">
    <property type="nucleotide sequence ID" value="NZ_AP018448.1"/>
</dbReference>
<sequence length="68" mass="7582">MPIQNTAQEEPITLTDPTRPPRPAPGCDVCAALDGQRADAEKRGDIRFATTCEMEIRRHPRHRDEATA</sequence>
<organism evidence="2 3">
    <name type="scientific">Streptomyces graminofaciens</name>
    <dbReference type="NCBI Taxonomy" id="68212"/>
    <lineage>
        <taxon>Bacteria</taxon>
        <taxon>Bacillati</taxon>
        <taxon>Actinomycetota</taxon>
        <taxon>Actinomycetes</taxon>
        <taxon>Kitasatosporales</taxon>
        <taxon>Streptomycetaceae</taxon>
        <taxon>Streptomyces</taxon>
    </lineage>
</organism>
<evidence type="ECO:0000313" key="2">
    <source>
        <dbReference type="EMBL" id="BBC35308.1"/>
    </source>
</evidence>
<accession>A0ABN5VS13</accession>
<name>A0ABN5VS13_9ACTN</name>
<dbReference type="EMBL" id="AP018448">
    <property type="protein sequence ID" value="BBC35308.1"/>
    <property type="molecule type" value="Genomic_DNA"/>
</dbReference>
<reference evidence="2 3" key="1">
    <citation type="journal article" date="2010" name="ChemBioChem">
        <title>Cloning and characterization of the biosynthetic gene cluster of 16-membered macrolide antibiotic FD-891: involvement of a dual functional cytochrome P450 monooxygenase catalyzing epoxidation and hydroxylation.</title>
        <authorList>
            <person name="Kudo F."/>
            <person name="Motegi A."/>
            <person name="Mizoue K."/>
            <person name="Eguchi T."/>
        </authorList>
    </citation>
    <scope>NUCLEOTIDE SEQUENCE [LARGE SCALE GENOMIC DNA]</scope>
    <source>
        <strain evidence="2 3">A-8890</strain>
    </source>
</reference>
<dbReference type="Proteomes" id="UP001321542">
    <property type="component" value="Chromosome"/>
</dbReference>
<proteinExistence type="predicted"/>